<sequence length="1126" mass="119015">MVGARSTARRMRKSQEYRLTSEPVPTSARVLPVRTLRIVAVVAGLLGAVLAVLTPLLPVNQTTASFDWPQRDLAGDTSSVVAPLIEQTPAALDATIPCALIARLPADGGVLLSTMPSSAENAADRALIVSASASTVTVSFRNGVAATASRADIASSRCRSLILRSDNTGPSAQFVGLGPVGHLGPISRPQVSGIYSALSTADVRAADGLRVHVEIDSRFSTGPSAIKITAIVLAVLATLVALVALGLLDRAGGYHRRVGARSGTWWRRLLLPRPTDLAVTATLIVWHFLGAGTGDDGYILTMGRVGHQSGYLMDYYRYFGIPEAPFDWYYSFLSQWSEISTAGVWMRIPSLLAGLISWFILSRVLLPRLGAAVRRSAWALWAAAAVFTAFWLPFASGLRSESVIILGSLLTWWGVEQAISTRRLLPAALATTAAGFTLAAAPHGLVAVAVLIVGARPMLKLLITRRRETGLLSLLAPVLAAGLLVLVVAFRDQTAAAVAEAVRVRLVTGPVMLWNQEYLRYYFIAVTSPDGSLTRRVPVLLLFGALLVVLAVLLRRRRIGQLVPGPIWRALGAVLVTLVLWVFTPTKWTIQFGVFAGVAAAIAAAATVAVAESASRSTRNLTVFVSGLLFALAAAMAGYNAWPWGLNFGISWFDRAPVLAGIQVSTIFLALAVLTAALATWQHLRTDFVANPGLAHDEAHGGVERSGTRADRVRLTAASTPIALIAGLMVVCMVLVFAKAAVSRHDEFTQLSANLDALRGNSCAMADDVLVEEDPNTGMLRPTNGGSATEALAGDKSVGFTPNGVKSDLSPEYDSLRPGVQDVAGSSGNSFVVGGGSAGTLGGFGPTTVNGSTVKLPFGLDPETTPVLGSYGYSGGEADLTSGWYQLPDRSSSPLLVISAAGSIFAVDDHGVPQFGQSLQVEFGRAGSGGAFSPIGQPVTPIDPGPDAPNRPWRDMRVPMADVPADATAMRIVAKDTNLNPKQWLAVTPPRAPHLRTLQQVVGDSTPTLIDFAVAAQFPCQHAVSVRNGVSQVPQWRILPDRVTAVSQSKSWMDADAGGLLGISGSTTSADTVSTYLRNDWFRDWGSLQRLTPLTGDAPAATIRTGSETTWGWTRNGAIRAVRADD</sequence>
<dbReference type="Gene3D" id="2.60.120.610">
    <property type="entry name" value="arabinofuranosyltransferase like domain"/>
    <property type="match status" value="1"/>
</dbReference>
<dbReference type="GO" id="GO:0005886">
    <property type="term" value="C:plasma membrane"/>
    <property type="evidence" value="ECO:0007669"/>
    <property type="project" value="UniProtKB-SubCell"/>
</dbReference>
<feature type="transmembrane region" description="Helical" evidence="12">
    <location>
        <begin position="433"/>
        <end position="459"/>
    </location>
</feature>
<dbReference type="InterPro" id="IPR032731">
    <property type="entry name" value="Arabino_trans_C"/>
</dbReference>
<dbReference type="EMBL" id="FTNT01000014">
    <property type="protein sequence ID" value="SIS22086.1"/>
    <property type="molecule type" value="Genomic_DNA"/>
</dbReference>
<dbReference type="InterPro" id="IPR042486">
    <property type="entry name" value="Arabino_trans_C_2"/>
</dbReference>
<feature type="transmembrane region" description="Helical" evidence="12">
    <location>
        <begin position="715"/>
        <end position="738"/>
    </location>
</feature>
<keyword evidence="5" id="KW-0328">Glycosyltransferase</keyword>
<evidence type="ECO:0000313" key="17">
    <source>
        <dbReference type="Proteomes" id="UP000186218"/>
    </source>
</evidence>
<dbReference type="Gene3D" id="2.60.120.940">
    <property type="entry name" value="EmbC, C-terminal domain, subdomain 2"/>
    <property type="match status" value="1"/>
</dbReference>
<dbReference type="Pfam" id="PF04602">
    <property type="entry name" value="Arabinose_trans"/>
    <property type="match status" value="1"/>
</dbReference>
<evidence type="ECO:0000256" key="1">
    <source>
        <dbReference type="ARBA" id="ARBA00003001"/>
    </source>
</evidence>
<feature type="domain" description="Arabinosyltransferase C-terminal" evidence="14">
    <location>
        <begin position="735"/>
        <end position="1120"/>
    </location>
</feature>
<organism evidence="16 17">
    <name type="scientific">Williamsia sterculiae</name>
    <dbReference type="NCBI Taxonomy" id="1344003"/>
    <lineage>
        <taxon>Bacteria</taxon>
        <taxon>Bacillati</taxon>
        <taxon>Actinomycetota</taxon>
        <taxon>Actinomycetes</taxon>
        <taxon>Mycobacteriales</taxon>
        <taxon>Nocardiaceae</taxon>
        <taxon>Williamsia</taxon>
    </lineage>
</organism>
<dbReference type="GO" id="GO:0071766">
    <property type="term" value="P:Actinobacterium-type cell wall biogenesis"/>
    <property type="evidence" value="ECO:0007669"/>
    <property type="project" value="InterPro"/>
</dbReference>
<feature type="transmembrane region" description="Helical" evidence="12">
    <location>
        <begin position="269"/>
        <end position="289"/>
    </location>
</feature>
<evidence type="ECO:0000313" key="16">
    <source>
        <dbReference type="EMBL" id="SIS22086.1"/>
    </source>
</evidence>
<feature type="region of interest" description="Disordered" evidence="11">
    <location>
        <begin position="1"/>
        <end position="20"/>
    </location>
</feature>
<keyword evidence="7 12" id="KW-0812">Transmembrane</keyword>
<dbReference type="InterPro" id="IPR040920">
    <property type="entry name" value="Arabino_trans_N"/>
</dbReference>
<feature type="transmembrane region" description="Helical" evidence="12">
    <location>
        <begin position="378"/>
        <end position="398"/>
    </location>
</feature>
<keyword evidence="4" id="KW-1003">Cell membrane</keyword>
<evidence type="ECO:0000259" key="13">
    <source>
        <dbReference type="Pfam" id="PF04602"/>
    </source>
</evidence>
<dbReference type="Pfam" id="PF17689">
    <property type="entry name" value="Arabino_trans_N"/>
    <property type="match status" value="1"/>
</dbReference>
<evidence type="ECO:0000256" key="3">
    <source>
        <dbReference type="ARBA" id="ARBA00008195"/>
    </source>
</evidence>
<keyword evidence="6 16" id="KW-0808">Transferase</keyword>
<dbReference type="AlphaFoldDB" id="A0A1N7HB50"/>
<proteinExistence type="inferred from homology"/>
<feature type="domain" description="Arabinofuranosyltransferase central" evidence="13">
    <location>
        <begin position="223"/>
        <end position="685"/>
    </location>
</feature>
<comment type="subcellular location">
    <subcellularLocation>
        <location evidence="2">Cell membrane</location>
        <topology evidence="2">Multi-pass membrane protein</topology>
    </subcellularLocation>
</comment>
<evidence type="ECO:0000256" key="7">
    <source>
        <dbReference type="ARBA" id="ARBA00022692"/>
    </source>
</evidence>
<evidence type="ECO:0000259" key="15">
    <source>
        <dbReference type="Pfam" id="PF17689"/>
    </source>
</evidence>
<keyword evidence="8 12" id="KW-1133">Transmembrane helix</keyword>
<feature type="transmembrane region" description="Helical" evidence="12">
    <location>
        <begin position="38"/>
        <end position="57"/>
    </location>
</feature>
<evidence type="ECO:0000256" key="2">
    <source>
        <dbReference type="ARBA" id="ARBA00004651"/>
    </source>
</evidence>
<gene>
    <name evidence="16" type="ORF">SAMN05445060_3891</name>
</gene>
<feature type="transmembrane region" description="Helical" evidence="12">
    <location>
        <begin position="590"/>
        <end position="611"/>
    </location>
</feature>
<dbReference type="InterPro" id="IPR027451">
    <property type="entry name" value="EmbABC_dom1"/>
</dbReference>
<dbReference type="GO" id="GO:0052636">
    <property type="term" value="F:arabinosyltransferase activity"/>
    <property type="evidence" value="ECO:0007669"/>
    <property type="project" value="InterPro"/>
</dbReference>
<feature type="transmembrane region" description="Helical" evidence="12">
    <location>
        <begin position="228"/>
        <end position="248"/>
    </location>
</feature>
<evidence type="ECO:0000256" key="9">
    <source>
        <dbReference type="ARBA" id="ARBA00023136"/>
    </source>
</evidence>
<comment type="function">
    <text evidence="1">Arabinosyl transferase responsible for the polymerization of arabinose into the arabinan of arabinogalactan.</text>
</comment>
<evidence type="ECO:0000259" key="14">
    <source>
        <dbReference type="Pfam" id="PF14896"/>
    </source>
</evidence>
<comment type="similarity">
    <text evidence="3">Belongs to the emb family.</text>
</comment>
<evidence type="ECO:0000256" key="12">
    <source>
        <dbReference type="SAM" id="Phobius"/>
    </source>
</evidence>
<evidence type="ECO:0000256" key="8">
    <source>
        <dbReference type="ARBA" id="ARBA00022989"/>
    </source>
</evidence>
<evidence type="ECO:0000256" key="10">
    <source>
        <dbReference type="ARBA" id="ARBA00023316"/>
    </source>
</evidence>
<keyword evidence="10" id="KW-0961">Cell wall biogenesis/degradation</keyword>
<evidence type="ECO:0000256" key="4">
    <source>
        <dbReference type="ARBA" id="ARBA00022475"/>
    </source>
</evidence>
<keyword evidence="17" id="KW-1185">Reference proteome</keyword>
<keyword evidence="9 12" id="KW-0472">Membrane</keyword>
<feature type="transmembrane region" description="Helical" evidence="12">
    <location>
        <begin position="344"/>
        <end position="366"/>
    </location>
</feature>
<feature type="transmembrane region" description="Helical" evidence="12">
    <location>
        <begin position="623"/>
        <end position="642"/>
    </location>
</feature>
<evidence type="ECO:0000256" key="5">
    <source>
        <dbReference type="ARBA" id="ARBA00022676"/>
    </source>
</evidence>
<dbReference type="GO" id="GO:0071555">
    <property type="term" value="P:cell wall organization"/>
    <property type="evidence" value="ECO:0007669"/>
    <property type="project" value="UniProtKB-KW"/>
</dbReference>
<feature type="domain" description="Arabinosyltransferas concanavalin like" evidence="15">
    <location>
        <begin position="60"/>
        <end position="218"/>
    </location>
</feature>
<dbReference type="InterPro" id="IPR007680">
    <property type="entry name" value="Arabino_trans_central"/>
</dbReference>
<feature type="transmembrane region" description="Helical" evidence="12">
    <location>
        <begin position="566"/>
        <end position="584"/>
    </location>
</feature>
<dbReference type="STRING" id="1344003.SAMN05445060_3891"/>
<protein>
    <submittedName>
        <fullName evidence="16">Arabinosyltransferase A</fullName>
    </submittedName>
</protein>
<name>A0A1N7HB50_9NOCA</name>
<feature type="transmembrane region" description="Helical" evidence="12">
    <location>
        <begin position="537"/>
        <end position="554"/>
    </location>
</feature>
<evidence type="ECO:0000256" key="11">
    <source>
        <dbReference type="SAM" id="MobiDB-lite"/>
    </source>
</evidence>
<dbReference type="Proteomes" id="UP000186218">
    <property type="component" value="Unassembled WGS sequence"/>
</dbReference>
<feature type="transmembrane region" description="Helical" evidence="12">
    <location>
        <begin position="662"/>
        <end position="681"/>
    </location>
</feature>
<accession>A0A1N7HB50</accession>
<evidence type="ECO:0000256" key="6">
    <source>
        <dbReference type="ARBA" id="ARBA00022679"/>
    </source>
</evidence>
<dbReference type="Pfam" id="PF14896">
    <property type="entry name" value="Arabino_trans_C"/>
    <property type="match status" value="1"/>
</dbReference>
<feature type="transmembrane region" description="Helical" evidence="12">
    <location>
        <begin position="471"/>
        <end position="490"/>
    </location>
</feature>
<reference evidence="16 17" key="1">
    <citation type="submission" date="2017-01" db="EMBL/GenBank/DDBJ databases">
        <authorList>
            <person name="Mah S.A."/>
            <person name="Swanson W.J."/>
            <person name="Moy G.W."/>
            <person name="Vacquier V.D."/>
        </authorList>
    </citation>
    <scope>NUCLEOTIDE SEQUENCE [LARGE SCALE GENOMIC DNA]</scope>
    <source>
        <strain evidence="16 17">CPCC 203464</strain>
    </source>
</reference>